<dbReference type="PANTHER" id="PTHR43300:SF7">
    <property type="entry name" value="UDP-N-ACETYLBACILLOSAMINE N-ACETYLTRANSFERASE"/>
    <property type="match status" value="1"/>
</dbReference>
<dbReference type="Pfam" id="PF00132">
    <property type="entry name" value="Hexapep"/>
    <property type="match status" value="1"/>
</dbReference>
<feature type="binding site" evidence="2">
    <location>
        <position position="146"/>
    </location>
    <ligand>
        <name>acetyl-CoA</name>
        <dbReference type="ChEBI" id="CHEBI:57288"/>
    </ligand>
</feature>
<evidence type="ECO:0000313" key="4">
    <source>
        <dbReference type="EMBL" id="MEC1178876.1"/>
    </source>
</evidence>
<reference evidence="4 5" key="1">
    <citation type="submission" date="2023-03" db="EMBL/GenBank/DDBJ databases">
        <title>Bacillus Genome Sequencing.</title>
        <authorList>
            <person name="Dunlap C."/>
        </authorList>
    </citation>
    <scope>NUCLEOTIDE SEQUENCE [LARGE SCALE GENOMIC DNA]</scope>
    <source>
        <strain evidence="4 5">B-59205</strain>
    </source>
</reference>
<dbReference type="RefSeq" id="WP_326123354.1">
    <property type="nucleotide sequence ID" value="NZ_JARSFG010000014.1"/>
</dbReference>
<evidence type="ECO:0000259" key="3">
    <source>
        <dbReference type="Pfam" id="PF17836"/>
    </source>
</evidence>
<dbReference type="CDD" id="cd03360">
    <property type="entry name" value="LbH_AT_putative"/>
    <property type="match status" value="1"/>
</dbReference>
<evidence type="ECO:0000256" key="1">
    <source>
        <dbReference type="PIRSR" id="PIRSR620019-1"/>
    </source>
</evidence>
<dbReference type="AlphaFoldDB" id="A0AAW9NUQ2"/>
<comment type="caution">
    <text evidence="4">The sequence shown here is derived from an EMBL/GenBank/DDBJ whole genome shotgun (WGS) entry which is preliminary data.</text>
</comment>
<protein>
    <submittedName>
        <fullName evidence="4">Acetyltransferase</fullName>
    </submittedName>
</protein>
<keyword evidence="5" id="KW-1185">Reference proteome</keyword>
<dbReference type="InterPro" id="IPR001451">
    <property type="entry name" value="Hexapep"/>
</dbReference>
<dbReference type="PANTHER" id="PTHR43300">
    <property type="entry name" value="ACETYLTRANSFERASE"/>
    <property type="match status" value="1"/>
</dbReference>
<sequence>MSKAIIIIGNGGHASVLTETLITQGEKIIGFTAPVEEKNQFSTPYLGNDEIIFNYPPADIELVLGVGMVGPSLLREKIFRYFSNKGYIFKSVIHTSAIIAPSVKLGRGVQIMAGVIIQTNAKIADNTIINTGALVDHDCHIDQHVHIAPGTKLSGAVHINQGTHIGTGATIIQEIQVGENCLVGAGSVVVKNIADGLTVFGVPAKEV</sequence>
<name>A0AAW9NUQ2_9BACL</name>
<organism evidence="4 5">
    <name type="scientific">Metasolibacillus meyeri</name>
    <dbReference type="NCBI Taxonomy" id="1071052"/>
    <lineage>
        <taxon>Bacteria</taxon>
        <taxon>Bacillati</taxon>
        <taxon>Bacillota</taxon>
        <taxon>Bacilli</taxon>
        <taxon>Bacillales</taxon>
        <taxon>Caryophanaceae</taxon>
        <taxon>Metasolibacillus</taxon>
    </lineage>
</organism>
<feature type="site" description="Increases basicity of active site His" evidence="1">
    <location>
        <position position="138"/>
    </location>
</feature>
<dbReference type="Gene3D" id="3.40.50.20">
    <property type="match status" value="1"/>
</dbReference>
<feature type="domain" description="PglD N-terminal" evidence="3">
    <location>
        <begin position="5"/>
        <end position="80"/>
    </location>
</feature>
<dbReference type="Gene3D" id="2.160.10.10">
    <property type="entry name" value="Hexapeptide repeat proteins"/>
    <property type="match status" value="1"/>
</dbReference>
<dbReference type="InterPro" id="IPR011004">
    <property type="entry name" value="Trimer_LpxA-like_sf"/>
</dbReference>
<dbReference type="InterPro" id="IPR050179">
    <property type="entry name" value="Trans_hexapeptide_repeat"/>
</dbReference>
<dbReference type="InterPro" id="IPR020019">
    <property type="entry name" value="AcTrfase_PglD-like"/>
</dbReference>
<accession>A0AAW9NUQ2</accession>
<evidence type="ECO:0000313" key="5">
    <source>
        <dbReference type="Proteomes" id="UP001344888"/>
    </source>
</evidence>
<dbReference type="SUPFAM" id="SSF51161">
    <property type="entry name" value="Trimeric LpxA-like enzymes"/>
    <property type="match status" value="1"/>
</dbReference>
<dbReference type="Pfam" id="PF17836">
    <property type="entry name" value="PglD_N"/>
    <property type="match status" value="1"/>
</dbReference>
<proteinExistence type="predicted"/>
<dbReference type="EMBL" id="JARSFG010000014">
    <property type="protein sequence ID" value="MEC1178876.1"/>
    <property type="molecule type" value="Genomic_DNA"/>
</dbReference>
<dbReference type="InterPro" id="IPR041561">
    <property type="entry name" value="PglD_N"/>
</dbReference>
<feature type="binding site" evidence="2">
    <location>
        <position position="70"/>
    </location>
    <ligand>
        <name>substrate</name>
    </ligand>
</feature>
<feature type="active site" description="Proton acceptor" evidence="1">
    <location>
        <position position="137"/>
    </location>
</feature>
<gene>
    <name evidence="4" type="ORF">P9B03_10305</name>
</gene>
<dbReference type="NCBIfam" id="TIGR03570">
    <property type="entry name" value="NeuD_NnaD"/>
    <property type="match status" value="1"/>
</dbReference>
<evidence type="ECO:0000256" key="2">
    <source>
        <dbReference type="PIRSR" id="PIRSR620019-2"/>
    </source>
</evidence>
<dbReference type="Proteomes" id="UP001344888">
    <property type="component" value="Unassembled WGS sequence"/>
</dbReference>